<evidence type="ECO:0000313" key="3">
    <source>
        <dbReference type="EMBL" id="KIX09322.1"/>
    </source>
</evidence>
<evidence type="ECO:0008006" key="5">
    <source>
        <dbReference type="Google" id="ProtNLM"/>
    </source>
</evidence>
<evidence type="ECO:0000256" key="1">
    <source>
        <dbReference type="ARBA" id="ARBA00005350"/>
    </source>
</evidence>
<sequence>MEKTVFLMSRSARVVLKPRLQFFLASRSRNFTSSIQRNSTAPNPKKDEPQDGSTPSQGQSPPKRPSMEKILAETDPKENPLVAPVHIPFDTNGILKPDHPAAKVLSQSGIVVQRHIELMNILVGFEQANRYVILDPHGNHIGYMAEVDGSLGNRIRRQMFTTHRAFTTHVFDRDAKEVLRFDRPFSWINTRIRVYDPLGTSSSGQTSPFTSVSPKSDPELAVGHQVSPLPLDAMRVIGEAHSQWAPLRRKYDLFLSHDPELSEPGPAVMPRRSAEDLSKAQLQQIARNRPSNSAASFAQFASINEPFLSWDFSLLDEDSRLIGSVNRSFRGFAREVFTDTGSYVLRMDSAGLQEEATHRHVVSQTHQSNTAYAEVFGRRDSKYGMTLDQRAVMLATAVTIDYDYFSRHSGGGGWGFFPVWMGGGGEAAGGAAGAEAAGAAGAAGAGEVGGAVVGGAGRAVGSATGAGAIGEGAIAGAGTMAGYEAMERGLGRDSQAPEPEVHPQQPAPHDQPYDRQSPPSGLDGPDQDGDLWGSGNQDPWSSGGGGESGGESGGFFQWLWHLFFGD</sequence>
<dbReference type="Proteomes" id="UP000053617">
    <property type="component" value="Unassembled WGS sequence"/>
</dbReference>
<dbReference type="InterPro" id="IPR005552">
    <property type="entry name" value="Scramblase"/>
</dbReference>
<evidence type="ECO:0000256" key="2">
    <source>
        <dbReference type="SAM" id="MobiDB-lite"/>
    </source>
</evidence>
<dbReference type="GO" id="GO:0005886">
    <property type="term" value="C:plasma membrane"/>
    <property type="evidence" value="ECO:0007669"/>
    <property type="project" value="TreeGrafter"/>
</dbReference>
<dbReference type="EMBL" id="KN847475">
    <property type="protein sequence ID" value="KIX09322.1"/>
    <property type="molecule type" value="Genomic_DNA"/>
</dbReference>
<keyword evidence="4" id="KW-1185">Reference proteome</keyword>
<dbReference type="Pfam" id="PF03803">
    <property type="entry name" value="Scramblase"/>
    <property type="match status" value="2"/>
</dbReference>
<feature type="region of interest" description="Disordered" evidence="2">
    <location>
        <begin position="491"/>
        <end position="552"/>
    </location>
</feature>
<organism evidence="3 4">
    <name type="scientific">Rhinocladiella mackenziei CBS 650.93</name>
    <dbReference type="NCBI Taxonomy" id="1442369"/>
    <lineage>
        <taxon>Eukaryota</taxon>
        <taxon>Fungi</taxon>
        <taxon>Dikarya</taxon>
        <taxon>Ascomycota</taxon>
        <taxon>Pezizomycotina</taxon>
        <taxon>Eurotiomycetes</taxon>
        <taxon>Chaetothyriomycetidae</taxon>
        <taxon>Chaetothyriales</taxon>
        <taxon>Herpotrichiellaceae</taxon>
        <taxon>Rhinocladiella</taxon>
    </lineage>
</organism>
<dbReference type="GO" id="GO:0017128">
    <property type="term" value="F:phospholipid scramblase activity"/>
    <property type="evidence" value="ECO:0007669"/>
    <property type="project" value="InterPro"/>
</dbReference>
<dbReference type="AlphaFoldDB" id="A0A0D2G3W1"/>
<feature type="region of interest" description="Disordered" evidence="2">
    <location>
        <begin position="199"/>
        <end position="220"/>
    </location>
</feature>
<dbReference type="OrthoDB" id="191150at2759"/>
<gene>
    <name evidence="3" type="ORF">Z518_00401</name>
</gene>
<feature type="region of interest" description="Disordered" evidence="2">
    <location>
        <begin position="33"/>
        <end position="67"/>
    </location>
</feature>
<proteinExistence type="inferred from homology"/>
<dbReference type="RefSeq" id="XP_013276458.1">
    <property type="nucleotide sequence ID" value="XM_013421004.1"/>
</dbReference>
<accession>A0A0D2G3W1</accession>
<dbReference type="PANTHER" id="PTHR23248">
    <property type="entry name" value="PHOSPHOLIPID SCRAMBLASE-RELATED"/>
    <property type="match status" value="1"/>
</dbReference>
<feature type="compositionally biased region" description="Polar residues" evidence="2">
    <location>
        <begin position="199"/>
        <end position="214"/>
    </location>
</feature>
<protein>
    <recommendedName>
        <fullName evidence="5">Phospholipid scramblase</fullName>
    </recommendedName>
</protein>
<name>A0A0D2G3W1_9EURO</name>
<feature type="compositionally biased region" description="Polar residues" evidence="2">
    <location>
        <begin position="33"/>
        <end position="42"/>
    </location>
</feature>
<comment type="similarity">
    <text evidence="1">Belongs to the phospholipid scramblase family.</text>
</comment>
<reference evidence="3 4" key="1">
    <citation type="submission" date="2015-01" db="EMBL/GenBank/DDBJ databases">
        <title>The Genome Sequence of Rhinocladiella mackenzie CBS 650.93.</title>
        <authorList>
            <consortium name="The Broad Institute Genomics Platform"/>
            <person name="Cuomo C."/>
            <person name="de Hoog S."/>
            <person name="Gorbushina A."/>
            <person name="Stielow B."/>
            <person name="Teixiera M."/>
            <person name="Abouelleil A."/>
            <person name="Chapman S.B."/>
            <person name="Priest M."/>
            <person name="Young S.K."/>
            <person name="Wortman J."/>
            <person name="Nusbaum C."/>
            <person name="Birren B."/>
        </authorList>
    </citation>
    <scope>NUCLEOTIDE SEQUENCE [LARGE SCALE GENOMIC DNA]</scope>
    <source>
        <strain evidence="3 4">CBS 650.93</strain>
    </source>
</reference>
<dbReference type="VEuPathDB" id="FungiDB:Z518_00401"/>
<feature type="compositionally biased region" description="Gly residues" evidence="2">
    <location>
        <begin position="542"/>
        <end position="552"/>
    </location>
</feature>
<evidence type="ECO:0000313" key="4">
    <source>
        <dbReference type="Proteomes" id="UP000053617"/>
    </source>
</evidence>
<dbReference type="STRING" id="1442369.A0A0D2G3W1"/>
<feature type="compositionally biased region" description="Polar residues" evidence="2">
    <location>
        <begin position="51"/>
        <end position="60"/>
    </location>
</feature>
<dbReference type="HOGENOM" id="CLU_023808_3_1_1"/>
<dbReference type="GeneID" id="25288472"/>
<dbReference type="PANTHER" id="PTHR23248:SF9">
    <property type="entry name" value="PHOSPHOLIPID SCRAMBLASE"/>
    <property type="match status" value="1"/>
</dbReference>